<evidence type="ECO:0000256" key="1">
    <source>
        <dbReference type="ARBA" id="ARBA00004496"/>
    </source>
</evidence>
<comment type="subcellular location">
    <subcellularLocation>
        <location evidence="1">Cytoplasm</location>
    </subcellularLocation>
</comment>
<keyword evidence="5" id="KW-0804">Transcription</keyword>
<dbReference type="Proteomes" id="UP001523392">
    <property type="component" value="Unassembled WGS sequence"/>
</dbReference>
<dbReference type="Pfam" id="PF22381">
    <property type="entry name" value="Staph_reg_Sar_Rot"/>
    <property type="match status" value="1"/>
</dbReference>
<dbReference type="EMBL" id="JAFIRR010000147">
    <property type="protein sequence ID" value="MCO6418694.1"/>
    <property type="molecule type" value="Genomic_DNA"/>
</dbReference>
<keyword evidence="2" id="KW-0963">Cytoplasm</keyword>
<dbReference type="InterPro" id="IPR039422">
    <property type="entry name" value="MarR/SlyA-like"/>
</dbReference>
<keyword evidence="3" id="KW-0805">Transcription regulation</keyword>
<dbReference type="PANTHER" id="PTHR33164">
    <property type="entry name" value="TRANSCRIPTIONAL REGULATOR, MARR FAMILY"/>
    <property type="match status" value="1"/>
</dbReference>
<reference evidence="7 8" key="1">
    <citation type="submission" date="2021-12" db="EMBL/GenBank/DDBJ databases">
        <title>Siccirubricoccus leaddurans sp. nov., a high concentration Zn2+ tolerance bacterium.</title>
        <authorList>
            <person name="Cao Y."/>
        </authorList>
    </citation>
    <scope>NUCLEOTIDE SEQUENCE [LARGE SCALE GENOMIC DNA]</scope>
    <source>
        <strain evidence="7 8">KC 17139</strain>
    </source>
</reference>
<dbReference type="Gene3D" id="1.10.10.10">
    <property type="entry name" value="Winged helix-like DNA-binding domain superfamily/Winged helix DNA-binding domain"/>
    <property type="match status" value="1"/>
</dbReference>
<comment type="caution">
    <text evidence="7">The sequence shown here is derived from an EMBL/GenBank/DDBJ whole genome shotgun (WGS) entry which is preliminary data.</text>
</comment>
<feature type="domain" description="HTH marR-type" evidence="6">
    <location>
        <begin position="10"/>
        <end position="140"/>
    </location>
</feature>
<dbReference type="RefSeq" id="WP_252955322.1">
    <property type="nucleotide sequence ID" value="NZ_JAFIRR010000147.1"/>
</dbReference>
<evidence type="ECO:0000256" key="4">
    <source>
        <dbReference type="ARBA" id="ARBA00023125"/>
    </source>
</evidence>
<dbReference type="InterPro" id="IPR055166">
    <property type="entry name" value="Transc_reg_Sar_Rot_HTH"/>
</dbReference>
<sequence>MKSPPRLPLEQQLCFTLYRAGMAINRTYKPLLDEMGITYPQYLVLSVLEEADGSTIGGIAARLALEPSTVTPTVKRMEAMGLVQRRRDTADERQVQVWLTEQGRSVLGRCGCLGAALLERSGLSPERYEALNEQMQALNAALTAGLRGGR</sequence>
<evidence type="ECO:0000313" key="8">
    <source>
        <dbReference type="Proteomes" id="UP001523392"/>
    </source>
</evidence>
<evidence type="ECO:0000256" key="2">
    <source>
        <dbReference type="ARBA" id="ARBA00022490"/>
    </source>
</evidence>
<dbReference type="InterPro" id="IPR000835">
    <property type="entry name" value="HTH_MarR-typ"/>
</dbReference>
<dbReference type="InterPro" id="IPR036388">
    <property type="entry name" value="WH-like_DNA-bd_sf"/>
</dbReference>
<evidence type="ECO:0000259" key="6">
    <source>
        <dbReference type="PROSITE" id="PS50995"/>
    </source>
</evidence>
<keyword evidence="4" id="KW-0238">DNA-binding</keyword>
<name>A0ABT1DC00_9PROT</name>
<dbReference type="PROSITE" id="PS50995">
    <property type="entry name" value="HTH_MARR_2"/>
    <property type="match status" value="1"/>
</dbReference>
<protein>
    <submittedName>
        <fullName evidence="7">MarR family winged helix-turn-helix transcriptional regulator</fullName>
    </submittedName>
</protein>
<gene>
    <name evidence="7" type="ORF">JYK14_21405</name>
</gene>
<keyword evidence="8" id="KW-1185">Reference proteome</keyword>
<dbReference type="InterPro" id="IPR036390">
    <property type="entry name" value="WH_DNA-bd_sf"/>
</dbReference>
<dbReference type="SMART" id="SM00347">
    <property type="entry name" value="HTH_MARR"/>
    <property type="match status" value="1"/>
</dbReference>
<accession>A0ABT1DC00</accession>
<dbReference type="PANTHER" id="PTHR33164:SF5">
    <property type="entry name" value="ORGANIC HYDROPEROXIDE RESISTANCE TRANSCRIPTIONAL REGULATOR"/>
    <property type="match status" value="1"/>
</dbReference>
<evidence type="ECO:0000313" key="7">
    <source>
        <dbReference type="EMBL" id="MCO6418694.1"/>
    </source>
</evidence>
<organism evidence="7 8">
    <name type="scientific">Siccirubricoccus soli</name>
    <dbReference type="NCBI Taxonomy" id="2899147"/>
    <lineage>
        <taxon>Bacteria</taxon>
        <taxon>Pseudomonadati</taxon>
        <taxon>Pseudomonadota</taxon>
        <taxon>Alphaproteobacteria</taxon>
        <taxon>Acetobacterales</taxon>
        <taxon>Roseomonadaceae</taxon>
        <taxon>Siccirubricoccus</taxon>
    </lineage>
</organism>
<dbReference type="SUPFAM" id="SSF46785">
    <property type="entry name" value="Winged helix' DNA-binding domain"/>
    <property type="match status" value="1"/>
</dbReference>
<proteinExistence type="predicted"/>
<evidence type="ECO:0000256" key="3">
    <source>
        <dbReference type="ARBA" id="ARBA00023015"/>
    </source>
</evidence>
<evidence type="ECO:0000256" key="5">
    <source>
        <dbReference type="ARBA" id="ARBA00023163"/>
    </source>
</evidence>